<gene>
    <name evidence="2" type="ORF">JTE90_013729</name>
</gene>
<evidence type="ECO:0000313" key="3">
    <source>
        <dbReference type="Proteomes" id="UP000827092"/>
    </source>
</evidence>
<comment type="caution">
    <text evidence="2">The sequence shown here is derived from an EMBL/GenBank/DDBJ whole genome shotgun (WGS) entry which is preliminary data.</text>
</comment>
<feature type="chain" id="PRO_5043608184" evidence="1">
    <location>
        <begin position="20"/>
        <end position="691"/>
    </location>
</feature>
<accession>A0AAV6UXH0</accession>
<keyword evidence="1" id="KW-0732">Signal</keyword>
<keyword evidence="3" id="KW-1185">Reference proteome</keyword>
<sequence>MYLNILLACVVVGVVHVEGGCVEDPFKIRGFMNDKESRDLKDVELISKDLKFKLDHGLNEKEFMEMMLKAVRHHFLSKYQNAEKGIPYPPMIPKVDEKNDHLIKALHGMIGIHPKKEIPEEELKAVVAFLKSLSAAKDSELHLKKDNTAIHKENPQARFDEELLKAVEENNKKISEEKFKDFETHLAESLFRMQTDKDAKADPHGDKEALEILKKLGDKKPSQTDGSIPYFLIGEDAHAYFKPMLEQGKAAKSDAEGQSKISAEQDTLIKLFSLIKDSLHLQSNEKEIPKDTKIAEDIPKQFGSMKTERSVEDMKSLAPHAVHLKEGMITHEKDLIFDELLKKEEFHPIGDDKELLHGIEETLKEEKFKKLSPEEQIKLLLASGEKASIKPIRDEKAKKDEEVLKTEKDKSVEDILKEEGYYITKGTDAYEKAVKQAHEDSKVALAEESKKKVGVSAVDHAYDPKFLDEAKDVFHGTKTVSEGTLKSIAAVDKEKGFSAHGEDGWKIHGSEIAKDEDKFAFGSGIGLGEDKFKDPHMTAVGADKDIIEVEKTHSKGHGLKNKFLGALGRVLNMKKCHLVTMRPGELLGIIDCISRSKDPMLCEKFSMCEKKKPLQVILAYEKCQKETIPGEEKRCSKYEPLYPSRDIPLKIFKCVAKNIHELSPIEKKQMIDFEECVRQVKIESCGRIPWG</sequence>
<proteinExistence type="predicted"/>
<name>A0AAV6UXH0_9ARAC</name>
<reference evidence="2 3" key="1">
    <citation type="journal article" date="2022" name="Nat. Ecol. Evol.">
        <title>A masculinizing supergene underlies an exaggerated male reproductive morph in a spider.</title>
        <authorList>
            <person name="Hendrickx F."/>
            <person name="De Corte Z."/>
            <person name="Sonet G."/>
            <person name="Van Belleghem S.M."/>
            <person name="Kostlbacher S."/>
            <person name="Vangestel C."/>
        </authorList>
    </citation>
    <scope>NUCLEOTIDE SEQUENCE [LARGE SCALE GENOMIC DNA]</scope>
    <source>
        <strain evidence="2">W744_W776</strain>
    </source>
</reference>
<organism evidence="2 3">
    <name type="scientific">Oedothorax gibbosus</name>
    <dbReference type="NCBI Taxonomy" id="931172"/>
    <lineage>
        <taxon>Eukaryota</taxon>
        <taxon>Metazoa</taxon>
        <taxon>Ecdysozoa</taxon>
        <taxon>Arthropoda</taxon>
        <taxon>Chelicerata</taxon>
        <taxon>Arachnida</taxon>
        <taxon>Araneae</taxon>
        <taxon>Araneomorphae</taxon>
        <taxon>Entelegynae</taxon>
        <taxon>Araneoidea</taxon>
        <taxon>Linyphiidae</taxon>
        <taxon>Erigoninae</taxon>
        <taxon>Oedothorax</taxon>
    </lineage>
</organism>
<protein>
    <submittedName>
        <fullName evidence="2">Uncharacterized protein</fullName>
    </submittedName>
</protein>
<feature type="signal peptide" evidence="1">
    <location>
        <begin position="1"/>
        <end position="19"/>
    </location>
</feature>
<evidence type="ECO:0000313" key="2">
    <source>
        <dbReference type="EMBL" id="KAG8189195.1"/>
    </source>
</evidence>
<dbReference type="Proteomes" id="UP000827092">
    <property type="component" value="Unassembled WGS sequence"/>
</dbReference>
<dbReference type="EMBL" id="JAFNEN010000219">
    <property type="protein sequence ID" value="KAG8189195.1"/>
    <property type="molecule type" value="Genomic_DNA"/>
</dbReference>
<evidence type="ECO:0000256" key="1">
    <source>
        <dbReference type="SAM" id="SignalP"/>
    </source>
</evidence>
<dbReference type="AlphaFoldDB" id="A0AAV6UXH0"/>